<feature type="transmembrane region" description="Helical" evidence="7">
    <location>
        <begin position="217"/>
        <end position="235"/>
    </location>
</feature>
<feature type="transmembrane region" description="Helical" evidence="7">
    <location>
        <begin position="18"/>
        <end position="36"/>
    </location>
</feature>
<comment type="similarity">
    <text evidence="2">Belongs to the UPF0324 family.</text>
</comment>
<dbReference type="Proteomes" id="UP001524944">
    <property type="component" value="Unassembled WGS sequence"/>
</dbReference>
<evidence type="ECO:0000256" key="3">
    <source>
        <dbReference type="ARBA" id="ARBA00022475"/>
    </source>
</evidence>
<feature type="transmembrane region" description="Helical" evidence="7">
    <location>
        <begin position="303"/>
        <end position="321"/>
    </location>
</feature>
<evidence type="ECO:0000256" key="6">
    <source>
        <dbReference type="ARBA" id="ARBA00023136"/>
    </source>
</evidence>
<dbReference type="EMBL" id="JANPWE010000003">
    <property type="protein sequence ID" value="MCR6545335.1"/>
    <property type="molecule type" value="Genomic_DNA"/>
</dbReference>
<evidence type="ECO:0000256" key="7">
    <source>
        <dbReference type="SAM" id="Phobius"/>
    </source>
</evidence>
<keyword evidence="5 7" id="KW-1133">Transmembrane helix</keyword>
<keyword evidence="6 7" id="KW-0472">Membrane</keyword>
<evidence type="ECO:0000313" key="9">
    <source>
        <dbReference type="Proteomes" id="UP001524944"/>
    </source>
</evidence>
<keyword evidence="4 7" id="KW-0812">Transmembrane</keyword>
<keyword evidence="9" id="KW-1185">Reference proteome</keyword>
<accession>A0ABT1Y5C1</accession>
<evidence type="ECO:0000313" key="8">
    <source>
        <dbReference type="EMBL" id="MCR6545335.1"/>
    </source>
</evidence>
<proteinExistence type="inferred from homology"/>
<name>A0ABT1Y5C1_9FIRM</name>
<feature type="transmembrane region" description="Helical" evidence="7">
    <location>
        <begin position="476"/>
        <end position="494"/>
    </location>
</feature>
<feature type="transmembrane region" description="Helical" evidence="7">
    <location>
        <begin position="186"/>
        <end position="205"/>
    </location>
</feature>
<evidence type="ECO:0000256" key="1">
    <source>
        <dbReference type="ARBA" id="ARBA00004651"/>
    </source>
</evidence>
<feature type="transmembrane region" description="Helical" evidence="7">
    <location>
        <begin position="361"/>
        <end position="383"/>
    </location>
</feature>
<dbReference type="RefSeq" id="WP_089609383.1">
    <property type="nucleotide sequence ID" value="NZ_CP022121.1"/>
</dbReference>
<dbReference type="PANTHER" id="PTHR30106">
    <property type="entry name" value="INNER MEMBRANE PROTEIN YEIH-RELATED"/>
    <property type="match status" value="1"/>
</dbReference>
<reference evidence="8 9" key="1">
    <citation type="submission" date="2022-08" db="EMBL/GenBank/DDBJ databases">
        <title>Proteogenomics of the novel Dehalobacterium formicoaceticum strain EZ94 highlights a key role of methyltransferases during anaerobic dichloromethane degradation.</title>
        <authorList>
            <person name="Wasmund K."/>
        </authorList>
    </citation>
    <scope>NUCLEOTIDE SEQUENCE [LARGE SCALE GENOMIC DNA]</scope>
    <source>
        <strain evidence="8 9">EZ94</strain>
    </source>
</reference>
<dbReference type="Pfam" id="PF03601">
    <property type="entry name" value="Cons_hypoth698"/>
    <property type="match status" value="1"/>
</dbReference>
<dbReference type="InterPro" id="IPR018383">
    <property type="entry name" value="UPF0324_pro"/>
</dbReference>
<dbReference type="PANTHER" id="PTHR30106:SF1">
    <property type="entry name" value="UPF0324 MEMBRANE PROTEIN FN0533"/>
    <property type="match status" value="1"/>
</dbReference>
<evidence type="ECO:0000256" key="2">
    <source>
        <dbReference type="ARBA" id="ARBA00007977"/>
    </source>
</evidence>
<feature type="transmembrane region" description="Helical" evidence="7">
    <location>
        <begin position="247"/>
        <end position="264"/>
    </location>
</feature>
<feature type="transmembrane region" description="Helical" evidence="7">
    <location>
        <begin position="427"/>
        <end position="446"/>
    </location>
</feature>
<gene>
    <name evidence="8" type="ORF">NVS47_07370</name>
</gene>
<evidence type="ECO:0000256" key="5">
    <source>
        <dbReference type="ARBA" id="ARBA00022989"/>
    </source>
</evidence>
<keyword evidence="3" id="KW-1003">Cell membrane</keyword>
<comment type="caution">
    <text evidence="8">The sequence shown here is derived from an EMBL/GenBank/DDBJ whole genome shotgun (WGS) entry which is preliminary data.</text>
</comment>
<sequence length="580" mass="61948">MSSEKRGLSFLLKHEDYWAIWLGAFILLLGLVLFFANPPADMNQIIADSNAAMEAEADRAPFKTVAWYDANSAKAGLKGSSAPVAKTINNYLKTPGSWDSSNPGKSFILSENAAEAKRTSAAADYEAAKAATTEAKETALLAEEAAAAAGFADDALNQEATTQIAAWQDAKAAESKAKTAADTKSYNYILTMIVLMVFLGLLFSIGRYFIGDSARKFLIAFPAVFLVAVLSFFLGNHEFSKAWGIEYVLWAILLGILVSNTIGTPKWIMPAVQTEYYIKTGLVMLGATILMNKIMLIGPPGIIVTWGVTPFVLILTFIFGQKVLKMESATLNMVISADMSVSGVSAAIAASAACRAKKEELALAIGISMVFTAIMMVLMPLFIKAVGLNQVVGGAWLGGTIDSTGAVVAAGELLGPVARDVAATIKMIQNILIGVMAFGIAAYWTLVVDKGKGTESAVELSAKGALREIWIRFPKFVLGFLGASILFSIVYAIVGTDTATVIIDNGLVSTIGSLQKWFFALAFASIGLSTNFREFGQYLKGGKPLILYVVGQTFSLGASLTMCYLMFTKVFPHVTEALLR</sequence>
<organism evidence="8 9">
    <name type="scientific">Dehalobacterium formicoaceticum</name>
    <dbReference type="NCBI Taxonomy" id="51515"/>
    <lineage>
        <taxon>Bacteria</taxon>
        <taxon>Bacillati</taxon>
        <taxon>Bacillota</taxon>
        <taxon>Clostridia</taxon>
        <taxon>Eubacteriales</taxon>
        <taxon>Peptococcaceae</taxon>
        <taxon>Dehalobacterium</taxon>
    </lineage>
</organism>
<feature type="transmembrane region" description="Helical" evidence="7">
    <location>
        <begin position="514"/>
        <end position="533"/>
    </location>
</feature>
<comment type="subcellular location">
    <subcellularLocation>
        <location evidence="1">Cell membrane</location>
        <topology evidence="1">Multi-pass membrane protein</topology>
    </subcellularLocation>
</comment>
<feature type="transmembrane region" description="Helical" evidence="7">
    <location>
        <begin position="545"/>
        <end position="567"/>
    </location>
</feature>
<protein>
    <submittedName>
        <fullName evidence="8">YeiH family protein</fullName>
    </submittedName>
</protein>
<feature type="transmembrane region" description="Helical" evidence="7">
    <location>
        <begin position="276"/>
        <end position="296"/>
    </location>
</feature>
<evidence type="ECO:0000256" key="4">
    <source>
        <dbReference type="ARBA" id="ARBA00022692"/>
    </source>
</evidence>